<evidence type="ECO:0000259" key="1">
    <source>
        <dbReference type="Pfam" id="PF00651"/>
    </source>
</evidence>
<organism evidence="2 3">
    <name type="scientific">Pristionchus mayeri</name>
    <dbReference type="NCBI Taxonomy" id="1317129"/>
    <lineage>
        <taxon>Eukaryota</taxon>
        <taxon>Metazoa</taxon>
        <taxon>Ecdysozoa</taxon>
        <taxon>Nematoda</taxon>
        <taxon>Chromadorea</taxon>
        <taxon>Rhabditida</taxon>
        <taxon>Rhabditina</taxon>
        <taxon>Diplogasteromorpha</taxon>
        <taxon>Diplogasteroidea</taxon>
        <taxon>Neodiplogasteridae</taxon>
        <taxon>Pristionchus</taxon>
    </lineage>
</organism>
<dbReference type="EMBL" id="BTRK01000005">
    <property type="protein sequence ID" value="GMR55788.1"/>
    <property type="molecule type" value="Genomic_DNA"/>
</dbReference>
<keyword evidence="3" id="KW-1185">Reference proteome</keyword>
<dbReference type="PANTHER" id="PTHR22744">
    <property type="entry name" value="HELIX LOOP HELIX PROTEIN 21-RELATED"/>
    <property type="match status" value="1"/>
</dbReference>
<dbReference type="InterPro" id="IPR000210">
    <property type="entry name" value="BTB/POZ_dom"/>
</dbReference>
<dbReference type="Pfam" id="PF00651">
    <property type="entry name" value="BTB"/>
    <property type="match status" value="1"/>
</dbReference>
<proteinExistence type="predicted"/>
<reference evidence="3" key="1">
    <citation type="submission" date="2022-10" db="EMBL/GenBank/DDBJ databases">
        <title>Genome assembly of Pristionchus species.</title>
        <authorList>
            <person name="Yoshida K."/>
            <person name="Sommer R.J."/>
        </authorList>
    </citation>
    <scope>NUCLEOTIDE SEQUENCE [LARGE SCALE GENOMIC DNA]</scope>
    <source>
        <strain evidence="3">RS5460</strain>
    </source>
</reference>
<sequence length="151" mass="17392">EDVEIKDIAYGEFVNLLKLIHPQFTLITDDSVSHILKLSDRFQMEGVIDQSEHFLQTVSNFYILKKMILANQYHLKKLMNGCLQSIKCVYVLNEITSTREYTTFSNATKAAICDRMKDLILPWNCTTHNPIDRQYAMGHCDCQPVLSGFVI</sequence>
<dbReference type="SUPFAM" id="SSF54695">
    <property type="entry name" value="POZ domain"/>
    <property type="match status" value="1"/>
</dbReference>
<gene>
    <name evidence="2" type="ORF">PMAYCL1PPCAC_25983</name>
</gene>
<evidence type="ECO:0000313" key="2">
    <source>
        <dbReference type="EMBL" id="GMR55788.1"/>
    </source>
</evidence>
<accession>A0AAN5D356</accession>
<dbReference type="PANTHER" id="PTHR22744:SF14">
    <property type="entry name" value="BTB DOMAIN-CONTAINING PROTEIN-RELATED"/>
    <property type="match status" value="1"/>
</dbReference>
<evidence type="ECO:0000313" key="3">
    <source>
        <dbReference type="Proteomes" id="UP001328107"/>
    </source>
</evidence>
<protein>
    <recommendedName>
        <fullName evidence="1">BTB domain-containing protein</fullName>
    </recommendedName>
</protein>
<dbReference type="Gene3D" id="3.30.710.10">
    <property type="entry name" value="Potassium Channel Kv1.1, Chain A"/>
    <property type="match status" value="1"/>
</dbReference>
<dbReference type="InterPro" id="IPR011333">
    <property type="entry name" value="SKP1/BTB/POZ_sf"/>
</dbReference>
<name>A0AAN5D356_9BILA</name>
<dbReference type="AlphaFoldDB" id="A0AAN5D356"/>
<dbReference type="Proteomes" id="UP001328107">
    <property type="component" value="Unassembled WGS sequence"/>
</dbReference>
<comment type="caution">
    <text evidence="2">The sequence shown here is derived from an EMBL/GenBank/DDBJ whole genome shotgun (WGS) entry which is preliminary data.</text>
</comment>
<feature type="non-terminal residue" evidence="2">
    <location>
        <position position="1"/>
    </location>
</feature>
<feature type="domain" description="BTB" evidence="1">
    <location>
        <begin position="3"/>
        <end position="57"/>
    </location>
</feature>